<keyword evidence="3" id="KW-0378">Hydrolase</keyword>
<protein>
    <submittedName>
        <fullName evidence="6">NLP/P60</fullName>
    </submittedName>
</protein>
<proteinExistence type="inferred from homology"/>
<reference evidence="6 7" key="1">
    <citation type="submission" date="2007-03" db="EMBL/GenBank/DDBJ databases">
        <authorList>
            <person name="Stal L."/>
            <person name="Ferriera S."/>
            <person name="Johnson J."/>
            <person name="Kravitz S."/>
            <person name="Beeson K."/>
            <person name="Sutton G."/>
            <person name="Rogers Y.-H."/>
            <person name="Friedman R."/>
            <person name="Frazier M."/>
            <person name="Venter J.C."/>
        </authorList>
    </citation>
    <scope>NUCLEOTIDE SEQUENCE [LARGE SCALE GENOMIC DNA]</scope>
    <source>
        <strain evidence="6 7">CCY0110</strain>
    </source>
</reference>
<comment type="caution">
    <text evidence="6">The sequence shown here is derived from an EMBL/GenBank/DDBJ whole genome shotgun (WGS) entry which is preliminary data.</text>
</comment>
<evidence type="ECO:0000256" key="3">
    <source>
        <dbReference type="ARBA" id="ARBA00022801"/>
    </source>
</evidence>
<dbReference type="eggNOG" id="COG0791">
    <property type="taxonomic scope" value="Bacteria"/>
</dbReference>
<keyword evidence="2" id="KW-0645">Protease</keyword>
<dbReference type="SUPFAM" id="SSF82057">
    <property type="entry name" value="Prokaryotic SH3-related domain"/>
    <property type="match status" value="1"/>
</dbReference>
<evidence type="ECO:0000256" key="2">
    <source>
        <dbReference type="ARBA" id="ARBA00022670"/>
    </source>
</evidence>
<dbReference type="InterPro" id="IPR051202">
    <property type="entry name" value="Peptidase_C40"/>
</dbReference>
<dbReference type="SUPFAM" id="SSF54001">
    <property type="entry name" value="Cysteine proteinases"/>
    <property type="match status" value="1"/>
</dbReference>
<dbReference type="OrthoDB" id="9808890at2"/>
<evidence type="ECO:0000313" key="7">
    <source>
        <dbReference type="Proteomes" id="UP000003781"/>
    </source>
</evidence>
<dbReference type="Proteomes" id="UP000003781">
    <property type="component" value="Unassembled WGS sequence"/>
</dbReference>
<name>A3IN33_9CHRO</name>
<dbReference type="Gene3D" id="2.30.30.40">
    <property type="entry name" value="SH3 Domains"/>
    <property type="match status" value="1"/>
</dbReference>
<dbReference type="InterPro" id="IPR000064">
    <property type="entry name" value="NLP_P60_dom"/>
</dbReference>
<accession>A3IN33</accession>
<organism evidence="6 7">
    <name type="scientific">Crocosphaera chwakensis CCY0110</name>
    <dbReference type="NCBI Taxonomy" id="391612"/>
    <lineage>
        <taxon>Bacteria</taxon>
        <taxon>Bacillati</taxon>
        <taxon>Cyanobacteriota</taxon>
        <taxon>Cyanophyceae</taxon>
        <taxon>Oscillatoriophycideae</taxon>
        <taxon>Chroococcales</taxon>
        <taxon>Aphanothecaceae</taxon>
        <taxon>Crocosphaera</taxon>
        <taxon>Crocosphaera chwakensis</taxon>
    </lineage>
</organism>
<evidence type="ECO:0000256" key="4">
    <source>
        <dbReference type="ARBA" id="ARBA00022807"/>
    </source>
</evidence>
<evidence type="ECO:0000313" key="6">
    <source>
        <dbReference type="EMBL" id="EAZ92010.1"/>
    </source>
</evidence>
<keyword evidence="7" id="KW-1185">Reference proteome</keyword>
<dbReference type="InterPro" id="IPR041382">
    <property type="entry name" value="SH3_16"/>
</dbReference>
<dbReference type="RefSeq" id="WP_008274796.1">
    <property type="nucleotide sequence ID" value="NZ_AAXW01000009.1"/>
</dbReference>
<dbReference type="AlphaFoldDB" id="A3IN33"/>
<dbReference type="GO" id="GO:0008234">
    <property type="term" value="F:cysteine-type peptidase activity"/>
    <property type="evidence" value="ECO:0007669"/>
    <property type="project" value="UniProtKB-KW"/>
</dbReference>
<gene>
    <name evidence="6" type="ORF">CY0110_00090</name>
</gene>
<comment type="similarity">
    <text evidence="1">Belongs to the peptidase C40 family.</text>
</comment>
<dbReference type="Gene3D" id="3.90.1720.10">
    <property type="entry name" value="endopeptidase domain like (from Nostoc punctiforme)"/>
    <property type="match status" value="1"/>
</dbReference>
<feature type="domain" description="NlpC/P60" evidence="5">
    <location>
        <begin position="100"/>
        <end position="231"/>
    </location>
</feature>
<dbReference type="Pfam" id="PF00877">
    <property type="entry name" value="NLPC_P60"/>
    <property type="match status" value="1"/>
</dbReference>
<dbReference type="PROSITE" id="PS51935">
    <property type="entry name" value="NLPC_P60"/>
    <property type="match status" value="1"/>
</dbReference>
<keyword evidence="4" id="KW-0788">Thiol protease</keyword>
<dbReference type="MEROPS" id="C40.009"/>
<evidence type="ECO:0000256" key="1">
    <source>
        <dbReference type="ARBA" id="ARBA00007074"/>
    </source>
</evidence>
<dbReference type="PANTHER" id="PTHR47053:SF1">
    <property type="entry name" value="MUREIN DD-ENDOPEPTIDASE MEPH-RELATED"/>
    <property type="match status" value="1"/>
</dbReference>
<dbReference type="PANTHER" id="PTHR47053">
    <property type="entry name" value="MUREIN DD-ENDOPEPTIDASE MEPH-RELATED"/>
    <property type="match status" value="1"/>
</dbReference>
<evidence type="ECO:0000259" key="5">
    <source>
        <dbReference type="PROSITE" id="PS51935"/>
    </source>
</evidence>
<dbReference type="Pfam" id="PF18348">
    <property type="entry name" value="SH3_16"/>
    <property type="match status" value="1"/>
</dbReference>
<sequence>MLVLSSPATSLDLLPPSISGEYRCRISLNLYNSATGKELATQVATGRHLKLLEATLTNQFIRVQLCEDGYLAWLSLSDLQTLDSAKENYQFQKISRRKIERKIPNIIAFTKAAMKQPNYYLWGGTIAPNYDCSGLMQAAFCASGIWLPRDSYQQQAFVKKISYEELLPGDLIFFATTRVDHVALYLGNGYYIHSSGQEVGRNKIAIDHLCDRGDKVSTYYYQKIYSFGRVMESYYP</sequence>
<dbReference type="GO" id="GO:0006508">
    <property type="term" value="P:proteolysis"/>
    <property type="evidence" value="ECO:0007669"/>
    <property type="project" value="UniProtKB-KW"/>
</dbReference>
<dbReference type="InterPro" id="IPR038765">
    <property type="entry name" value="Papain-like_cys_pep_sf"/>
</dbReference>
<dbReference type="EMBL" id="AAXW01000009">
    <property type="protein sequence ID" value="EAZ92010.1"/>
    <property type="molecule type" value="Genomic_DNA"/>
</dbReference>